<accession>A0A1F5ZAD3</accession>
<keyword evidence="3 4" id="KW-0687">Ribonucleoprotein</keyword>
<evidence type="ECO:0000313" key="6">
    <source>
        <dbReference type="Proteomes" id="UP000176854"/>
    </source>
</evidence>
<dbReference type="Gene3D" id="3.30.70.330">
    <property type="match status" value="1"/>
</dbReference>
<dbReference type="InterPro" id="IPR012678">
    <property type="entry name" value="Ribosomal_uL23/eL15/eS24_sf"/>
</dbReference>
<comment type="similarity">
    <text evidence="1 4">Belongs to the universal ribosomal protein uL23 family.</text>
</comment>
<comment type="function">
    <text evidence="4">One of the early assembly proteins it binds 23S rRNA. One of the proteins that surrounds the polypeptide exit tunnel on the outside of the ribosome. Forms the main docking site for trigger factor binding to the ribosome.</text>
</comment>
<comment type="caution">
    <text evidence="5">The sequence shown here is derived from an EMBL/GenBank/DDBJ whole genome shotgun (WGS) entry which is preliminary data.</text>
</comment>
<keyword evidence="4" id="KW-0694">RNA-binding</keyword>
<dbReference type="InterPro" id="IPR012677">
    <property type="entry name" value="Nucleotide-bd_a/b_plait_sf"/>
</dbReference>
<evidence type="ECO:0000256" key="1">
    <source>
        <dbReference type="ARBA" id="ARBA00006700"/>
    </source>
</evidence>
<dbReference type="Proteomes" id="UP000176854">
    <property type="component" value="Unassembled WGS sequence"/>
</dbReference>
<dbReference type="GO" id="GO:0005840">
    <property type="term" value="C:ribosome"/>
    <property type="evidence" value="ECO:0007669"/>
    <property type="project" value="UniProtKB-KW"/>
</dbReference>
<proteinExistence type="inferred from homology"/>
<dbReference type="GO" id="GO:1990904">
    <property type="term" value="C:ribonucleoprotein complex"/>
    <property type="evidence" value="ECO:0007669"/>
    <property type="project" value="UniProtKB-KW"/>
</dbReference>
<evidence type="ECO:0000313" key="5">
    <source>
        <dbReference type="EMBL" id="OGG09315.1"/>
    </source>
</evidence>
<dbReference type="HAMAP" id="MF_01369_B">
    <property type="entry name" value="Ribosomal_uL23_B"/>
    <property type="match status" value="1"/>
</dbReference>
<protein>
    <recommendedName>
        <fullName evidence="4">Large ribosomal subunit protein uL23</fullName>
    </recommendedName>
</protein>
<dbReference type="STRING" id="1798373.A2154_03195"/>
<dbReference type="EMBL" id="MFJC01000023">
    <property type="protein sequence ID" value="OGG09315.1"/>
    <property type="molecule type" value="Genomic_DNA"/>
</dbReference>
<evidence type="ECO:0000256" key="2">
    <source>
        <dbReference type="ARBA" id="ARBA00022980"/>
    </source>
</evidence>
<evidence type="ECO:0000256" key="3">
    <source>
        <dbReference type="ARBA" id="ARBA00023274"/>
    </source>
</evidence>
<dbReference type="InterPro" id="IPR013025">
    <property type="entry name" value="Ribosomal_uL23-like"/>
</dbReference>
<keyword evidence="2 4" id="KW-0689">Ribosomal protein</keyword>
<dbReference type="SUPFAM" id="SSF54189">
    <property type="entry name" value="Ribosomal proteins S24e, L23 and L15e"/>
    <property type="match status" value="1"/>
</dbReference>
<dbReference type="AlphaFoldDB" id="A0A1F5ZAD3"/>
<dbReference type="Pfam" id="PF00276">
    <property type="entry name" value="Ribosomal_L23"/>
    <property type="match status" value="1"/>
</dbReference>
<dbReference type="GO" id="GO:0019843">
    <property type="term" value="F:rRNA binding"/>
    <property type="evidence" value="ECO:0007669"/>
    <property type="project" value="UniProtKB-UniRule"/>
</dbReference>
<dbReference type="GO" id="GO:0003735">
    <property type="term" value="F:structural constituent of ribosome"/>
    <property type="evidence" value="ECO:0007669"/>
    <property type="project" value="InterPro"/>
</dbReference>
<sequence>MSIQMIKPVITEKSMKNVTNGWYTFRVDRNASKPQIAGQISQRFDVTVIAVRTMVIHGKIRRVGKKMRQIKRPDWKKVQVRLKSGQSIAAFQISGEEKTEK</sequence>
<dbReference type="GO" id="GO:0006412">
    <property type="term" value="P:translation"/>
    <property type="evidence" value="ECO:0007669"/>
    <property type="project" value="UniProtKB-UniRule"/>
</dbReference>
<gene>
    <name evidence="4" type="primary">rplW</name>
    <name evidence="5" type="ORF">A2154_03195</name>
</gene>
<reference evidence="5 6" key="1">
    <citation type="journal article" date="2016" name="Nat. Commun.">
        <title>Thousands of microbial genomes shed light on interconnected biogeochemical processes in an aquifer system.</title>
        <authorList>
            <person name="Anantharaman K."/>
            <person name="Brown C.T."/>
            <person name="Hug L.A."/>
            <person name="Sharon I."/>
            <person name="Castelle C.J."/>
            <person name="Probst A.J."/>
            <person name="Thomas B.C."/>
            <person name="Singh A."/>
            <person name="Wilkins M.J."/>
            <person name="Karaoz U."/>
            <person name="Brodie E.L."/>
            <person name="Williams K.H."/>
            <person name="Hubbard S.S."/>
            <person name="Banfield J.F."/>
        </authorList>
    </citation>
    <scope>NUCLEOTIDE SEQUENCE [LARGE SCALE GENOMIC DNA]</scope>
</reference>
<comment type="subunit">
    <text evidence="4">Part of the 50S ribosomal subunit. Contacts protein L29, and trigger factor when it is bound to the ribosome.</text>
</comment>
<name>A0A1F5ZAD3_9BACT</name>
<organism evidence="5 6">
    <name type="scientific">Candidatus Gottesmanbacteria bacterium RBG_16_43_7</name>
    <dbReference type="NCBI Taxonomy" id="1798373"/>
    <lineage>
        <taxon>Bacteria</taxon>
        <taxon>Candidatus Gottesmaniibacteriota</taxon>
    </lineage>
</organism>
<evidence type="ECO:0000256" key="4">
    <source>
        <dbReference type="HAMAP-Rule" id="MF_01369"/>
    </source>
</evidence>
<keyword evidence="4" id="KW-0699">rRNA-binding</keyword>